<dbReference type="GO" id="GO:0006891">
    <property type="term" value="P:intra-Golgi vesicle-mediated transport"/>
    <property type="evidence" value="ECO:0007669"/>
    <property type="project" value="InterPro"/>
</dbReference>
<organism evidence="8 9">
    <name type="scientific">Jimgerdemannia flammicorona</name>
    <dbReference type="NCBI Taxonomy" id="994334"/>
    <lineage>
        <taxon>Eukaryota</taxon>
        <taxon>Fungi</taxon>
        <taxon>Fungi incertae sedis</taxon>
        <taxon>Mucoromycota</taxon>
        <taxon>Mucoromycotina</taxon>
        <taxon>Endogonomycetes</taxon>
        <taxon>Endogonales</taxon>
        <taxon>Endogonaceae</taxon>
        <taxon>Jimgerdemannia</taxon>
    </lineage>
</organism>
<comment type="subcellular location">
    <subcellularLocation>
        <location evidence="1">Golgi apparatus membrane</location>
        <topology evidence="1">Peripheral membrane protein</topology>
    </subcellularLocation>
</comment>
<dbReference type="InterPro" id="IPR019465">
    <property type="entry name" value="Cog5"/>
</dbReference>
<dbReference type="Proteomes" id="UP000268093">
    <property type="component" value="Unassembled WGS sequence"/>
</dbReference>
<evidence type="ECO:0000256" key="1">
    <source>
        <dbReference type="ARBA" id="ARBA00004395"/>
    </source>
</evidence>
<feature type="coiled-coil region" evidence="5">
    <location>
        <begin position="89"/>
        <end position="145"/>
    </location>
</feature>
<accession>A0A433D1N5</accession>
<dbReference type="InterPro" id="IPR048485">
    <property type="entry name" value="COG5_helical"/>
</dbReference>
<keyword evidence="9" id="KW-1185">Reference proteome</keyword>
<dbReference type="AlphaFoldDB" id="A0A433D1N5"/>
<proteinExistence type="predicted"/>
<evidence type="ECO:0000256" key="2">
    <source>
        <dbReference type="ARBA" id="ARBA00020974"/>
    </source>
</evidence>
<evidence type="ECO:0000313" key="8">
    <source>
        <dbReference type="EMBL" id="RUP44752.1"/>
    </source>
</evidence>
<dbReference type="EMBL" id="RBNI01008375">
    <property type="protein sequence ID" value="RUP44752.1"/>
    <property type="molecule type" value="Genomic_DNA"/>
</dbReference>
<dbReference type="PANTHER" id="PTHR13228:SF3">
    <property type="entry name" value="CONSERVED OLIGOMERIC GOLGI COMPLEX SUBUNIT 5"/>
    <property type="match status" value="1"/>
</dbReference>
<evidence type="ECO:0000256" key="4">
    <source>
        <dbReference type="ARBA" id="ARBA00023136"/>
    </source>
</evidence>
<dbReference type="Pfam" id="PF10392">
    <property type="entry name" value="COG5_N"/>
    <property type="match status" value="1"/>
</dbReference>
<keyword evidence="5" id="KW-0175">Coiled coil</keyword>
<feature type="domain" description="Conserved oligomeric Golgi complex subunit 5 helical" evidence="7">
    <location>
        <begin position="205"/>
        <end position="398"/>
    </location>
</feature>
<dbReference type="GO" id="GO:0000139">
    <property type="term" value="C:Golgi membrane"/>
    <property type="evidence" value="ECO:0007669"/>
    <property type="project" value="UniProtKB-SubCell"/>
</dbReference>
<protein>
    <recommendedName>
        <fullName evidence="2">Conserved oligomeric Golgi complex subunit 5</fullName>
    </recommendedName>
</protein>
<dbReference type="OrthoDB" id="18786at2759"/>
<evidence type="ECO:0000256" key="3">
    <source>
        <dbReference type="ARBA" id="ARBA00023034"/>
    </source>
</evidence>
<dbReference type="Pfam" id="PF20649">
    <property type="entry name" value="COG5_C"/>
    <property type="match status" value="1"/>
</dbReference>
<sequence>MTTISTTTASLQEADIYIDYKSFLADNFDANAYANATINGSLDGNGGGDGSDVATALAKLSFSVDSLNKQIQDQVALHYEDLLQQVSGIRELENVLAAVKKNIEGLNESLERWLRQKITTPYTQIQAYTIQLERLQTASELLRRLIRFLYLARRLEMQLPASLQDGIVSVKDGAGNVDSGDDGRALAKAALTLNELDSILAESDLQGIDVVEREVPIIQQTRERILAEADRVLEIGMRTENQADIASALQVFYNLCQMVPTVHAIVDTVLSDLLWQIKHVIDMQSLNKKVKESGTGTASTGIRRINNDPAAGTTALWTQALWGRMEKLMDFMGDSCIKVYYIYVLERVLERKRDPLTHVTFVEEVVKTMEDGNNLVRHFWKVLSANFEKELKDGTKGTTSGANAPDFFFGIFIFACILTQLISIVLTFHPPSTHNAVSSFLQTTFVGGYPKLLRLLHEFFSRVSASSGTTLRDYNQSPEYVLMLRSINAFETAFLARSLTRMYDPINAAFPSSGPLSRSPPTRNDSVNLVRTISSELDTAKFDAGLLRSVAKNAVKALNLYRVKCDGLIATDPSAYQIIGPGPMSNSQTMNFELINNLYATYQSIWKVLEEFPEFVVEIMRDGVEGTRKLMLLIAEPLTDHIITELEAVVLKIHREDFSRQTSRNYINTQQDGSSSVYMTELSTRLRYIQIELLSRLSCGEERRIWTKQIAQRLLFVFIFQASLVRPLSEAGKLKLTGDMTQLEFSLSQLVGEHGMKLQDLGEDYQAFRAFKSVAKSIKGHPPLLFLDVTQLAAAHHTSQLPTLVLLHHLIVRSTSPLTTLPLPHKVYSSTEADYMKWVDEHTGVQAVEFILTAITKGSKVSEEDREKVPEYRLMKELVKERYPEILKV</sequence>
<evidence type="ECO:0000259" key="6">
    <source>
        <dbReference type="Pfam" id="PF10392"/>
    </source>
</evidence>
<evidence type="ECO:0000259" key="7">
    <source>
        <dbReference type="Pfam" id="PF20649"/>
    </source>
</evidence>
<dbReference type="InterPro" id="IPR049176">
    <property type="entry name" value="COG5_N"/>
</dbReference>
<name>A0A433D1N5_9FUNG</name>
<keyword evidence="3" id="KW-0333">Golgi apparatus</keyword>
<comment type="caution">
    <text evidence="8">The sequence shown here is derived from an EMBL/GenBank/DDBJ whole genome shotgun (WGS) entry which is preliminary data.</text>
</comment>
<dbReference type="PANTHER" id="PTHR13228">
    <property type="entry name" value="CONSERVED OLIGOMERIC GOLGI COMPLEX COMPONENT 5"/>
    <property type="match status" value="1"/>
</dbReference>
<keyword evidence="4" id="KW-0472">Membrane</keyword>
<feature type="domain" description="Conserved oligomeric Golgi complex subunit 5 N-terminal" evidence="6">
    <location>
        <begin position="22"/>
        <end position="155"/>
    </location>
</feature>
<dbReference type="GO" id="GO:0017119">
    <property type="term" value="C:Golgi transport complex"/>
    <property type="evidence" value="ECO:0007669"/>
    <property type="project" value="InterPro"/>
</dbReference>
<gene>
    <name evidence="8" type="ORF">BC936DRAFT_149049</name>
</gene>
<evidence type="ECO:0000313" key="9">
    <source>
        <dbReference type="Proteomes" id="UP000268093"/>
    </source>
</evidence>
<evidence type="ECO:0000256" key="5">
    <source>
        <dbReference type="SAM" id="Coils"/>
    </source>
</evidence>
<reference evidence="8 9" key="1">
    <citation type="journal article" date="2018" name="New Phytol.">
        <title>Phylogenomics of Endogonaceae and evolution of mycorrhizas within Mucoromycota.</title>
        <authorList>
            <person name="Chang Y."/>
            <person name="Desiro A."/>
            <person name="Na H."/>
            <person name="Sandor L."/>
            <person name="Lipzen A."/>
            <person name="Clum A."/>
            <person name="Barry K."/>
            <person name="Grigoriev I.V."/>
            <person name="Martin F.M."/>
            <person name="Stajich J.E."/>
            <person name="Smith M.E."/>
            <person name="Bonito G."/>
            <person name="Spatafora J.W."/>
        </authorList>
    </citation>
    <scope>NUCLEOTIDE SEQUENCE [LARGE SCALE GENOMIC DNA]</scope>
    <source>
        <strain evidence="8 9">GMNB39</strain>
    </source>
</reference>